<dbReference type="EMBL" id="UOEZ01000062">
    <property type="protein sequence ID" value="VAW37931.1"/>
    <property type="molecule type" value="Genomic_DNA"/>
</dbReference>
<evidence type="ECO:0000313" key="2">
    <source>
        <dbReference type="EMBL" id="VAW37931.1"/>
    </source>
</evidence>
<feature type="domain" description="ACT" evidence="1">
    <location>
        <begin position="94"/>
        <end position="178"/>
    </location>
</feature>
<reference evidence="2" key="1">
    <citation type="submission" date="2018-06" db="EMBL/GenBank/DDBJ databases">
        <authorList>
            <person name="Zhirakovskaya E."/>
        </authorList>
    </citation>
    <scope>NUCLEOTIDE SEQUENCE</scope>
</reference>
<gene>
    <name evidence="2" type="ORF">MNBD_DELTA02-756</name>
</gene>
<sequence length="179" mass="19827">MKRLALTAIGHDRPGIVAAVTKALFDHSCNIEDSSMTILQNEFSMILITEAPADIDTEVLQYDLKVAGAKVGLTINIKEMPPKPSRTACHPTHILSVTGADKSGIIFRTSELLAQWEINITDLSTKILRIKDKDVYIMMMEVFLPAGLDRASFAERLDTLAKALGIEISMKEIDRCERL</sequence>
<organism evidence="2">
    <name type="scientific">hydrothermal vent metagenome</name>
    <dbReference type="NCBI Taxonomy" id="652676"/>
    <lineage>
        <taxon>unclassified sequences</taxon>
        <taxon>metagenomes</taxon>
        <taxon>ecological metagenomes</taxon>
    </lineage>
</organism>
<feature type="domain" description="ACT" evidence="1">
    <location>
        <begin position="5"/>
        <end position="82"/>
    </location>
</feature>
<dbReference type="Pfam" id="PF13740">
    <property type="entry name" value="ACT_6"/>
    <property type="match status" value="1"/>
</dbReference>
<name>A0A3B0V4P0_9ZZZZ</name>
<protein>
    <recommendedName>
        <fullName evidence="1">ACT domain-containing protein</fullName>
    </recommendedName>
</protein>
<evidence type="ECO:0000259" key="1">
    <source>
        <dbReference type="PROSITE" id="PS51671"/>
    </source>
</evidence>
<dbReference type="PROSITE" id="PS51671">
    <property type="entry name" value="ACT"/>
    <property type="match status" value="2"/>
</dbReference>
<dbReference type="InterPro" id="IPR050990">
    <property type="entry name" value="UPF0237/GcvR_regulator"/>
</dbReference>
<dbReference type="PANTHER" id="PTHR34875">
    <property type="entry name" value="UPF0237 PROTEIN MJ1558"/>
    <property type="match status" value="1"/>
</dbReference>
<proteinExistence type="predicted"/>
<dbReference type="SUPFAM" id="SSF55021">
    <property type="entry name" value="ACT-like"/>
    <property type="match status" value="2"/>
</dbReference>
<dbReference type="InterPro" id="IPR045865">
    <property type="entry name" value="ACT-like_dom_sf"/>
</dbReference>
<dbReference type="Gene3D" id="3.30.70.260">
    <property type="match status" value="2"/>
</dbReference>
<dbReference type="PANTHER" id="PTHR34875:SF6">
    <property type="entry name" value="UPF0237 PROTEIN MJ1558"/>
    <property type="match status" value="1"/>
</dbReference>
<dbReference type="InterPro" id="IPR002912">
    <property type="entry name" value="ACT_dom"/>
</dbReference>
<dbReference type="AlphaFoldDB" id="A0A3B0V4P0"/>
<accession>A0A3B0V4P0</accession>